<accession>A0A973AAP3</accession>
<dbReference type="Proteomes" id="UP000754644">
    <property type="component" value="Unassembled WGS sequence"/>
</dbReference>
<protein>
    <submittedName>
        <fullName evidence="2">Rhodanese-like domain-containing protein</fullName>
    </submittedName>
</protein>
<evidence type="ECO:0000313" key="2">
    <source>
        <dbReference type="EMBL" id="NQV66737.1"/>
    </source>
</evidence>
<feature type="domain" description="Rhodanese" evidence="1">
    <location>
        <begin position="8"/>
        <end position="105"/>
    </location>
</feature>
<dbReference type="SMART" id="SM00450">
    <property type="entry name" value="RHOD"/>
    <property type="match status" value="1"/>
</dbReference>
<dbReference type="Pfam" id="PF00581">
    <property type="entry name" value="Rhodanese"/>
    <property type="match status" value="1"/>
</dbReference>
<dbReference type="InterPro" id="IPR001763">
    <property type="entry name" value="Rhodanese-like_dom"/>
</dbReference>
<organism evidence="2 3">
    <name type="scientific">SAR86 cluster bacterium</name>
    <dbReference type="NCBI Taxonomy" id="2030880"/>
    <lineage>
        <taxon>Bacteria</taxon>
        <taxon>Pseudomonadati</taxon>
        <taxon>Pseudomonadota</taxon>
        <taxon>Gammaproteobacteria</taxon>
        <taxon>SAR86 cluster</taxon>
    </lineage>
</organism>
<dbReference type="PROSITE" id="PS50206">
    <property type="entry name" value="RHODANESE_3"/>
    <property type="match status" value="1"/>
</dbReference>
<feature type="non-terminal residue" evidence="2">
    <location>
        <position position="1"/>
    </location>
</feature>
<gene>
    <name evidence="2" type="ORF">HQ497_15365</name>
</gene>
<evidence type="ECO:0000259" key="1">
    <source>
        <dbReference type="PROSITE" id="PS50206"/>
    </source>
</evidence>
<name>A0A973AAP3_9GAMM</name>
<proteinExistence type="predicted"/>
<evidence type="ECO:0000313" key="3">
    <source>
        <dbReference type="Proteomes" id="UP000754644"/>
    </source>
</evidence>
<dbReference type="InterPro" id="IPR036873">
    <property type="entry name" value="Rhodanese-like_dom_sf"/>
</dbReference>
<dbReference type="Gene3D" id="3.40.250.10">
    <property type="entry name" value="Rhodanese-like domain"/>
    <property type="match status" value="1"/>
</dbReference>
<reference evidence="2" key="1">
    <citation type="submission" date="2020-05" db="EMBL/GenBank/DDBJ databases">
        <title>Sulfur intermediates as new biogeochemical hubs in an aquatic model microbial ecosystem.</title>
        <authorList>
            <person name="Vigneron A."/>
        </authorList>
    </citation>
    <scope>NUCLEOTIDE SEQUENCE</scope>
    <source>
        <strain evidence="2">Bin.250</strain>
    </source>
</reference>
<dbReference type="AlphaFoldDB" id="A0A973AAP3"/>
<sequence length="134" mass="14856">VLDDLTAGSSTLVLFDTRGAEEFAVSHLTGAIRLDPETTAEAFFAAYAPLLKTKQAVFYCSVGRRSTALALAIARQIRPLNPIKPPANMIGGIFRWHNESKPLVNANGTTDKVHPYNWYWKRLLKYPDKAANKP</sequence>
<comment type="caution">
    <text evidence="2">The sequence shown here is derived from an EMBL/GenBank/DDBJ whole genome shotgun (WGS) entry which is preliminary data.</text>
</comment>
<dbReference type="SUPFAM" id="SSF52821">
    <property type="entry name" value="Rhodanese/Cell cycle control phosphatase"/>
    <property type="match status" value="1"/>
</dbReference>
<dbReference type="EMBL" id="JABMOJ010000570">
    <property type="protein sequence ID" value="NQV66737.1"/>
    <property type="molecule type" value="Genomic_DNA"/>
</dbReference>
<dbReference type="CDD" id="cd00158">
    <property type="entry name" value="RHOD"/>
    <property type="match status" value="1"/>
</dbReference>